<feature type="domain" description="Transcriptional repressor PaaX-like central Cas2-like" evidence="3">
    <location>
        <begin position="115"/>
        <end position="189"/>
    </location>
</feature>
<evidence type="ECO:0000259" key="2">
    <source>
        <dbReference type="Pfam" id="PF08223"/>
    </source>
</evidence>
<reference evidence="4 5" key="1">
    <citation type="submission" date="2019-07" db="EMBL/GenBank/DDBJ databases">
        <title>Draft genome for Aliikangiella sp. M105.</title>
        <authorList>
            <person name="Wang G."/>
        </authorList>
    </citation>
    <scope>NUCLEOTIDE SEQUENCE [LARGE SCALE GENOMIC DNA]</scope>
    <source>
        <strain evidence="4 5">M105</strain>
    </source>
</reference>
<sequence length="311" mass="36054">MEKKQPTKKIFDLDAFIASRIDTASISCKSFIVTVFGDVISQHGGWIWLGSLIESLQPLGFSERLIRTSVFRLVQDDWLQVNKVGRKSYYAFTESANRHYTKAARRIYASRVHQRDTQWLIVLPTFVSEEKLPAFKRQLRWLGFSPLSSGAFAHPSIDQSSLEETLREQKLNDSVIVFSSQTIDDASNQVLKRLVSERWNLQDLHESYCDLTDCYSALKENLDVHSALSNRQSFLLRLLLIHEYRRVLLKDHELPENMLPQDWAGYPANQLVKNLYRQFEKGSCRYIVNYLANMDGELPPAIKAFNDRFNQ</sequence>
<dbReference type="InterPro" id="IPR048846">
    <property type="entry name" value="PaaX-like_central"/>
</dbReference>
<evidence type="ECO:0000259" key="1">
    <source>
        <dbReference type="Pfam" id="PF07848"/>
    </source>
</evidence>
<evidence type="ECO:0000259" key="3">
    <source>
        <dbReference type="Pfam" id="PF20803"/>
    </source>
</evidence>
<dbReference type="Pfam" id="PF20803">
    <property type="entry name" value="PaaX_M"/>
    <property type="match status" value="1"/>
</dbReference>
<dbReference type="InterPro" id="IPR013225">
    <property type="entry name" value="PaaX_C"/>
</dbReference>
<dbReference type="PANTHER" id="PTHR30319">
    <property type="entry name" value="PHENYLACETIC ACID REGULATOR-RELATED TRANSCRIPTIONAL REPRESSOR"/>
    <property type="match status" value="1"/>
</dbReference>
<dbReference type="AlphaFoldDB" id="A0A545TSR1"/>
<feature type="domain" description="Transcriptional repressor PaaX-like C-terminal" evidence="2">
    <location>
        <begin position="199"/>
        <end position="287"/>
    </location>
</feature>
<evidence type="ECO:0000313" key="5">
    <source>
        <dbReference type="Proteomes" id="UP000315439"/>
    </source>
</evidence>
<dbReference type="InterPro" id="IPR036388">
    <property type="entry name" value="WH-like_DNA-bd_sf"/>
</dbReference>
<dbReference type="OrthoDB" id="2270427at2"/>
<gene>
    <name evidence="4" type="ORF">FLL46_26450</name>
</gene>
<dbReference type="Pfam" id="PF07848">
    <property type="entry name" value="PaaX"/>
    <property type="match status" value="1"/>
</dbReference>
<feature type="domain" description="Transcriptional repressor PaaX-like N-terminal" evidence="1">
    <location>
        <begin position="28"/>
        <end position="95"/>
    </location>
</feature>
<comment type="caution">
    <text evidence="4">The sequence shown here is derived from an EMBL/GenBank/DDBJ whole genome shotgun (WGS) entry which is preliminary data.</text>
</comment>
<protein>
    <submittedName>
        <fullName evidence="4">Phenylacetic acid degradation operon negative regulatory protein PaaX</fullName>
    </submittedName>
</protein>
<dbReference type="InterPro" id="IPR011965">
    <property type="entry name" value="PaaX_trns_reg"/>
</dbReference>
<keyword evidence="5" id="KW-1185">Reference proteome</keyword>
<dbReference type="PIRSF" id="PIRSF020623">
    <property type="entry name" value="PaaX"/>
    <property type="match status" value="1"/>
</dbReference>
<name>A0A545TSR1_9GAMM</name>
<dbReference type="Proteomes" id="UP000315439">
    <property type="component" value="Unassembled WGS sequence"/>
</dbReference>
<dbReference type="Pfam" id="PF08223">
    <property type="entry name" value="PaaX_C"/>
    <property type="match status" value="1"/>
</dbReference>
<dbReference type="GO" id="GO:0006351">
    <property type="term" value="P:DNA-templated transcription"/>
    <property type="evidence" value="ECO:0007669"/>
    <property type="project" value="InterPro"/>
</dbReference>
<dbReference type="PANTHER" id="PTHR30319:SF1">
    <property type="entry name" value="TRANSCRIPTIONAL REPRESSOR PAAX"/>
    <property type="match status" value="1"/>
</dbReference>
<evidence type="ECO:0000313" key="4">
    <source>
        <dbReference type="EMBL" id="TQV80260.1"/>
    </source>
</evidence>
<dbReference type="Gene3D" id="1.10.10.10">
    <property type="entry name" value="Winged helix-like DNA-binding domain superfamily/Winged helix DNA-binding domain"/>
    <property type="match status" value="1"/>
</dbReference>
<organism evidence="4 5">
    <name type="scientific">Aliikangiella coralliicola</name>
    <dbReference type="NCBI Taxonomy" id="2592383"/>
    <lineage>
        <taxon>Bacteria</taxon>
        <taxon>Pseudomonadati</taxon>
        <taxon>Pseudomonadota</taxon>
        <taxon>Gammaproteobacteria</taxon>
        <taxon>Oceanospirillales</taxon>
        <taxon>Pleioneaceae</taxon>
        <taxon>Aliikangiella</taxon>
    </lineage>
</organism>
<accession>A0A545TSR1</accession>
<dbReference type="Gene3D" id="1.20.58.1460">
    <property type="match status" value="1"/>
</dbReference>
<dbReference type="InterPro" id="IPR012906">
    <property type="entry name" value="PaaX-like_N"/>
</dbReference>
<dbReference type="EMBL" id="VIKS01000018">
    <property type="protein sequence ID" value="TQV80260.1"/>
    <property type="molecule type" value="Genomic_DNA"/>
</dbReference>
<proteinExistence type="predicted"/>
<dbReference type="RefSeq" id="WP_142935376.1">
    <property type="nucleotide sequence ID" value="NZ_ML660174.1"/>
</dbReference>